<dbReference type="GO" id="GO:0020037">
    <property type="term" value="F:heme binding"/>
    <property type="evidence" value="ECO:0007669"/>
    <property type="project" value="InterPro"/>
</dbReference>
<reference evidence="7" key="1">
    <citation type="journal article" date="2021" name="Evol. Appl.">
        <title>The genome of the Pyrenean desman and the effects of bottlenecks and inbreeding on the genomic landscape of an endangered species.</title>
        <authorList>
            <person name="Escoda L."/>
            <person name="Castresana J."/>
        </authorList>
    </citation>
    <scope>NUCLEOTIDE SEQUENCE</scope>
    <source>
        <strain evidence="7">IBE-C5619</strain>
    </source>
</reference>
<dbReference type="PANTHER" id="PTHR24291:SF39">
    <property type="entry name" value="CYTOCHROME P450 4A11-RELATED"/>
    <property type="match status" value="1"/>
</dbReference>
<evidence type="ECO:0000313" key="7">
    <source>
        <dbReference type="EMBL" id="KAG8507631.1"/>
    </source>
</evidence>
<keyword evidence="4" id="KW-0560">Oxidoreductase</keyword>
<dbReference type="InterPro" id="IPR050196">
    <property type="entry name" value="Cytochrome_P450_Monoox"/>
</dbReference>
<evidence type="ECO:0000256" key="1">
    <source>
        <dbReference type="ARBA" id="ARBA00004586"/>
    </source>
</evidence>
<dbReference type="OrthoDB" id="1470350at2759"/>
<dbReference type="EMBL" id="JAGFMF010012100">
    <property type="protein sequence ID" value="KAG8507631.1"/>
    <property type="molecule type" value="Genomic_DNA"/>
</dbReference>
<accession>A0A8J5ZUR9</accession>
<keyword evidence="8" id="KW-1185">Reference proteome</keyword>
<protein>
    <submittedName>
        <fullName evidence="7">Cytochrome P450 4A7</fullName>
    </submittedName>
</protein>
<evidence type="ECO:0000256" key="4">
    <source>
        <dbReference type="ARBA" id="ARBA00023002"/>
    </source>
</evidence>
<comment type="subcellular location">
    <subcellularLocation>
        <location evidence="1">Endoplasmic reticulum membrane</location>
    </subcellularLocation>
</comment>
<comment type="similarity">
    <text evidence="2">Belongs to the cytochrome P450 family.</text>
</comment>
<dbReference type="GO" id="GO:0006629">
    <property type="term" value="P:lipid metabolic process"/>
    <property type="evidence" value="ECO:0007669"/>
    <property type="project" value="UniProtKB-ARBA"/>
</dbReference>
<sequence length="314" mass="34712">MALRSLGLSLSQPPVPQIPPESLAQTDVWPCIIENLLRALRHYTRLLGFLLGQPEGKLEDQDKWEQLSGQSPPVEIFGHVSLMTLDSVMKCAFSHQGSVQTDSGISWILYALASHPEHQRRCREELQSLLGDGAPLSWEHLDQMPYTSMCIKEVLRIYPLVQESAGSSASPSPSLMDAPYPRDLLTQRSYSHGGCHDVCAGAPPGIRLSPPGPQDSQYRSSFVGCTTVRRRGPSQRCDNHVVFDPSRFAPGSSRHSHVFPPLSGELWSCIGKQFAMSGMKVALTLLRFELVPVPVPIVRVVSENGIHLHLRKLL</sequence>
<dbReference type="InterPro" id="IPR036396">
    <property type="entry name" value="Cyt_P450_sf"/>
</dbReference>
<gene>
    <name evidence="7" type="ORF">J0S82_019673</name>
</gene>
<dbReference type="SUPFAM" id="SSF48264">
    <property type="entry name" value="Cytochrome P450"/>
    <property type="match status" value="2"/>
</dbReference>
<dbReference type="GO" id="GO:0005506">
    <property type="term" value="F:iron ion binding"/>
    <property type="evidence" value="ECO:0007669"/>
    <property type="project" value="InterPro"/>
</dbReference>
<name>A0A8J5ZUR9_GALPY</name>
<dbReference type="PRINTS" id="PR00385">
    <property type="entry name" value="P450"/>
</dbReference>
<evidence type="ECO:0000256" key="5">
    <source>
        <dbReference type="ARBA" id="ARBA00023033"/>
    </source>
</evidence>
<comment type="caution">
    <text evidence="7">The sequence shown here is derived from an EMBL/GenBank/DDBJ whole genome shotgun (WGS) entry which is preliminary data.</text>
</comment>
<organism evidence="7 8">
    <name type="scientific">Galemys pyrenaicus</name>
    <name type="common">Iberian desman</name>
    <name type="synonym">Pyrenean desman</name>
    <dbReference type="NCBI Taxonomy" id="202257"/>
    <lineage>
        <taxon>Eukaryota</taxon>
        <taxon>Metazoa</taxon>
        <taxon>Chordata</taxon>
        <taxon>Craniata</taxon>
        <taxon>Vertebrata</taxon>
        <taxon>Euteleostomi</taxon>
        <taxon>Mammalia</taxon>
        <taxon>Eutheria</taxon>
        <taxon>Laurasiatheria</taxon>
        <taxon>Eulipotyphla</taxon>
        <taxon>Talpidae</taxon>
        <taxon>Galemys</taxon>
    </lineage>
</organism>
<keyword evidence="5" id="KW-0503">Monooxygenase</keyword>
<dbReference type="Gene3D" id="1.10.630.10">
    <property type="entry name" value="Cytochrome P450"/>
    <property type="match status" value="2"/>
</dbReference>
<dbReference type="PANTHER" id="PTHR24291">
    <property type="entry name" value="CYTOCHROME P450 FAMILY 4"/>
    <property type="match status" value="1"/>
</dbReference>
<dbReference type="Proteomes" id="UP000700334">
    <property type="component" value="Unassembled WGS sequence"/>
</dbReference>
<dbReference type="InterPro" id="IPR001128">
    <property type="entry name" value="Cyt_P450"/>
</dbReference>
<dbReference type="GO" id="GO:0005789">
    <property type="term" value="C:endoplasmic reticulum membrane"/>
    <property type="evidence" value="ECO:0007669"/>
    <property type="project" value="UniProtKB-SubCell"/>
</dbReference>
<proteinExistence type="inferred from homology"/>
<dbReference type="GO" id="GO:0016712">
    <property type="term" value="F:oxidoreductase activity, acting on paired donors, with incorporation or reduction of molecular oxygen, reduced flavin or flavoprotein as one donor, and incorporation of one atom of oxygen"/>
    <property type="evidence" value="ECO:0007669"/>
    <property type="project" value="UniProtKB-ARBA"/>
</dbReference>
<dbReference type="Pfam" id="PF00067">
    <property type="entry name" value="p450"/>
    <property type="match status" value="1"/>
</dbReference>
<keyword evidence="3" id="KW-0256">Endoplasmic reticulum</keyword>
<evidence type="ECO:0000256" key="2">
    <source>
        <dbReference type="ARBA" id="ARBA00010617"/>
    </source>
</evidence>
<evidence type="ECO:0000313" key="8">
    <source>
        <dbReference type="Proteomes" id="UP000700334"/>
    </source>
</evidence>
<dbReference type="AlphaFoldDB" id="A0A8J5ZUR9"/>
<evidence type="ECO:0000256" key="6">
    <source>
        <dbReference type="ARBA" id="ARBA00023136"/>
    </source>
</evidence>
<evidence type="ECO:0000256" key="3">
    <source>
        <dbReference type="ARBA" id="ARBA00022824"/>
    </source>
</evidence>
<keyword evidence="6" id="KW-0472">Membrane</keyword>